<feature type="transmembrane region" description="Helical" evidence="1">
    <location>
        <begin position="61"/>
        <end position="81"/>
    </location>
</feature>
<proteinExistence type="predicted"/>
<keyword evidence="1" id="KW-0812">Transmembrane</keyword>
<protein>
    <submittedName>
        <fullName evidence="2">Uncharacterized protein</fullName>
    </submittedName>
</protein>
<dbReference type="AlphaFoldDB" id="A0A7R9IPV2"/>
<sequence length="115" mass="12874">MLRRSRVIKVGWNGTERTLMLIRVKYQYSSFILDVINYRYRHFPSDNEATAMPRMRTGLGWLLEMVLLVSALSTLGSVVAIKPAGLVSPFWCSSGRSIAPRGSVGRCQNVARGVK</sequence>
<keyword evidence="1" id="KW-0472">Membrane</keyword>
<evidence type="ECO:0000313" key="2">
    <source>
        <dbReference type="EMBL" id="CAD7462326.1"/>
    </source>
</evidence>
<gene>
    <name evidence="2" type="ORF">TTEB3V08_LOCUS10220</name>
</gene>
<organism evidence="2">
    <name type="scientific">Timema tahoe</name>
    <dbReference type="NCBI Taxonomy" id="61484"/>
    <lineage>
        <taxon>Eukaryota</taxon>
        <taxon>Metazoa</taxon>
        <taxon>Ecdysozoa</taxon>
        <taxon>Arthropoda</taxon>
        <taxon>Hexapoda</taxon>
        <taxon>Insecta</taxon>
        <taxon>Pterygota</taxon>
        <taxon>Neoptera</taxon>
        <taxon>Polyneoptera</taxon>
        <taxon>Phasmatodea</taxon>
        <taxon>Timematodea</taxon>
        <taxon>Timematoidea</taxon>
        <taxon>Timematidae</taxon>
        <taxon>Timema</taxon>
    </lineage>
</organism>
<keyword evidence="1" id="KW-1133">Transmembrane helix</keyword>
<dbReference type="EMBL" id="OE005903">
    <property type="protein sequence ID" value="CAD7462326.1"/>
    <property type="molecule type" value="Genomic_DNA"/>
</dbReference>
<evidence type="ECO:0000256" key="1">
    <source>
        <dbReference type="SAM" id="Phobius"/>
    </source>
</evidence>
<name>A0A7R9IPV2_9NEOP</name>
<reference evidence="2" key="1">
    <citation type="submission" date="2020-11" db="EMBL/GenBank/DDBJ databases">
        <authorList>
            <person name="Tran Van P."/>
        </authorList>
    </citation>
    <scope>NUCLEOTIDE SEQUENCE</scope>
</reference>
<accession>A0A7R9IPV2</accession>